<dbReference type="InterPro" id="IPR050630">
    <property type="entry name" value="WD_repeat_EMAP"/>
</dbReference>
<dbReference type="InterPro" id="IPR001680">
    <property type="entry name" value="WD40_rpt"/>
</dbReference>
<evidence type="ECO:0000256" key="2">
    <source>
        <dbReference type="ARBA" id="ARBA00022737"/>
    </source>
</evidence>
<feature type="repeat" description="WD" evidence="3">
    <location>
        <begin position="474"/>
        <end position="517"/>
    </location>
</feature>
<evidence type="ECO:0000256" key="1">
    <source>
        <dbReference type="ARBA" id="ARBA00022574"/>
    </source>
</evidence>
<keyword evidence="1 3" id="KW-0853">WD repeat</keyword>
<evidence type="ECO:0000313" key="5">
    <source>
        <dbReference type="EMBL" id="GMH88199.1"/>
    </source>
</evidence>
<dbReference type="PROSITE" id="PS00678">
    <property type="entry name" value="WD_REPEATS_1"/>
    <property type="match status" value="1"/>
</dbReference>
<dbReference type="SMART" id="SM00320">
    <property type="entry name" value="WD40"/>
    <property type="match status" value="9"/>
</dbReference>
<evidence type="ECO:0000256" key="4">
    <source>
        <dbReference type="SAM" id="MobiDB-lite"/>
    </source>
</evidence>
<feature type="repeat" description="WD" evidence="3">
    <location>
        <begin position="389"/>
        <end position="430"/>
    </location>
</feature>
<dbReference type="AlphaFoldDB" id="A0A9W7BCA8"/>
<name>A0A9W7BCA8_9STRA</name>
<feature type="region of interest" description="Disordered" evidence="4">
    <location>
        <begin position="1"/>
        <end position="54"/>
    </location>
</feature>
<dbReference type="Pfam" id="PF00400">
    <property type="entry name" value="WD40"/>
    <property type="match status" value="6"/>
</dbReference>
<sequence length="692" mass="75737">MSARPVGASARQDMFSARSQTTTRREEQKSDRPDSRNQNETGGEGGSNFEGIGSSDDMLELEHVIGYTGHYWETLQAHPVDPTVYVKSMGSVVAICDTSDPHNQQFLRAHDMEISAMSISPSGNMIASGQVGTVHQPGYHAPVIVWDYATKKDLFVLTGHTKQVRLLEFSPDERFLAGTGDDCLLYIWDMQTGEVVFGKKFDEPVILFEWASIRENGRRASYEIILCSPGGGPQDDVRHCELAYDPVRAQWTLHAQNVNMPSGGLSRTYFSAMLSPDNEYMLCGTSVGDMLVFNLKNSVYRASVPVCSSGLVSIEVNAETGDVFCGGGDGTLKKLQGRDMRWELHGETMLDSKIVSLSIMAGNTEMLAATAKGTQYRVLLDDLSATIISTSHTEHITCTSFGSRFDVFATGDKKGNIKVWDLSDYATIMEVNEKKTGGVTCLAWINSTAIVAGFEDSFVRCFDATSGKKLWEIPSAHKGKITCVSVHSDSRLAFLVTGGLDGGVRVWALKNRELMIQFVEHQKSVTGITVDVKKPNLIHSVSSDCTFLTFDLIKEKRVVSHMVREGAFLCCSQRLDSEQEVITADGNGRLLFWDCDYATPVQMVQDPARSKCNAVKVSPSGRYVATCGEDHLVKVFDLVDGGQLASVGHGHSEYVLGLEWSGDEKQIVSVGEDACVCIWNFYGADVGVGAVE</sequence>
<dbReference type="SUPFAM" id="SSF50978">
    <property type="entry name" value="WD40 repeat-like"/>
    <property type="match status" value="2"/>
</dbReference>
<reference evidence="6" key="1">
    <citation type="journal article" date="2023" name="Commun. Biol.">
        <title>Genome analysis of Parmales, the sister group of diatoms, reveals the evolutionary specialization of diatoms from phago-mixotrophs to photoautotrophs.</title>
        <authorList>
            <person name="Ban H."/>
            <person name="Sato S."/>
            <person name="Yoshikawa S."/>
            <person name="Yamada K."/>
            <person name="Nakamura Y."/>
            <person name="Ichinomiya M."/>
            <person name="Sato N."/>
            <person name="Blanc-Mathieu R."/>
            <person name="Endo H."/>
            <person name="Kuwata A."/>
            <person name="Ogata H."/>
        </authorList>
    </citation>
    <scope>NUCLEOTIDE SEQUENCE [LARGE SCALE GENOMIC DNA]</scope>
    <source>
        <strain evidence="6">NIES 3701</strain>
    </source>
</reference>
<dbReference type="InterPro" id="IPR015943">
    <property type="entry name" value="WD40/YVTN_repeat-like_dom_sf"/>
</dbReference>
<dbReference type="EMBL" id="BRXY01000340">
    <property type="protein sequence ID" value="GMH88199.1"/>
    <property type="molecule type" value="Genomic_DNA"/>
</dbReference>
<evidence type="ECO:0000313" key="6">
    <source>
        <dbReference type="Proteomes" id="UP001165085"/>
    </source>
</evidence>
<dbReference type="OrthoDB" id="10264376at2759"/>
<keyword evidence="6" id="KW-1185">Reference proteome</keyword>
<dbReference type="PANTHER" id="PTHR13720:SF53">
    <property type="entry name" value="ANAPHASE-PROMOTING COMPLEX SUBUNIT 4 WD40 DOMAIN-CONTAINING PROTEIN"/>
    <property type="match status" value="1"/>
</dbReference>
<dbReference type="Proteomes" id="UP001165085">
    <property type="component" value="Unassembled WGS sequence"/>
</dbReference>
<comment type="caution">
    <text evidence="5">The sequence shown here is derived from an EMBL/GenBank/DDBJ whole genome shotgun (WGS) entry which is preliminary data.</text>
</comment>
<protein>
    <recommendedName>
        <fullName evidence="7">Guanine nucleotide-binding protein subunit beta-like protein</fullName>
    </recommendedName>
</protein>
<organism evidence="5 6">
    <name type="scientific">Triparma strigata</name>
    <dbReference type="NCBI Taxonomy" id="1606541"/>
    <lineage>
        <taxon>Eukaryota</taxon>
        <taxon>Sar</taxon>
        <taxon>Stramenopiles</taxon>
        <taxon>Ochrophyta</taxon>
        <taxon>Bolidophyceae</taxon>
        <taxon>Parmales</taxon>
        <taxon>Triparmaceae</taxon>
        <taxon>Triparma</taxon>
    </lineage>
</organism>
<feature type="repeat" description="WD" evidence="3">
    <location>
        <begin position="157"/>
        <end position="198"/>
    </location>
</feature>
<proteinExistence type="predicted"/>
<feature type="compositionally biased region" description="Basic and acidic residues" evidence="4">
    <location>
        <begin position="23"/>
        <end position="37"/>
    </location>
</feature>
<evidence type="ECO:0008006" key="7">
    <source>
        <dbReference type="Google" id="ProtNLM"/>
    </source>
</evidence>
<dbReference type="GO" id="GO:0005929">
    <property type="term" value="C:cilium"/>
    <property type="evidence" value="ECO:0007669"/>
    <property type="project" value="UniProtKB-ARBA"/>
</dbReference>
<dbReference type="InterPro" id="IPR019775">
    <property type="entry name" value="WD40_repeat_CS"/>
</dbReference>
<accession>A0A9W7BCA8</accession>
<dbReference type="PANTHER" id="PTHR13720">
    <property type="entry name" value="WD-40 REPEAT PROTEIN"/>
    <property type="match status" value="1"/>
</dbReference>
<dbReference type="PROSITE" id="PS50082">
    <property type="entry name" value="WD_REPEATS_2"/>
    <property type="match status" value="4"/>
</dbReference>
<dbReference type="PROSITE" id="PS50294">
    <property type="entry name" value="WD_REPEATS_REGION"/>
    <property type="match status" value="4"/>
</dbReference>
<keyword evidence="2" id="KW-0677">Repeat</keyword>
<dbReference type="Gene3D" id="2.130.10.10">
    <property type="entry name" value="YVTN repeat-like/Quinoprotein amine dehydrogenase"/>
    <property type="match status" value="3"/>
</dbReference>
<dbReference type="InterPro" id="IPR036322">
    <property type="entry name" value="WD40_repeat_dom_sf"/>
</dbReference>
<feature type="repeat" description="WD" evidence="3">
    <location>
        <begin position="648"/>
        <end position="680"/>
    </location>
</feature>
<evidence type="ECO:0000256" key="3">
    <source>
        <dbReference type="PROSITE-ProRule" id="PRU00221"/>
    </source>
</evidence>
<gene>
    <name evidence="5" type="ORF">TrST_g10291</name>
</gene>